<proteinExistence type="predicted"/>
<evidence type="ECO:0000313" key="5">
    <source>
        <dbReference type="Proteomes" id="UP000663879"/>
    </source>
</evidence>
<dbReference type="GO" id="GO:0005524">
    <property type="term" value="F:ATP binding"/>
    <property type="evidence" value="ECO:0007669"/>
    <property type="project" value="UniProtKB-KW"/>
</dbReference>
<dbReference type="FunFam" id="1.10.8.60:FF:000178">
    <property type="entry name" value="CDC48/VCP homolog, AAA superfamily"/>
    <property type="match status" value="1"/>
</dbReference>
<keyword evidence="1" id="KW-0547">Nucleotide-binding</keyword>
<dbReference type="AlphaFoldDB" id="A0A813MAS1"/>
<evidence type="ECO:0000313" key="4">
    <source>
        <dbReference type="EMBL" id="CAF0716586.1"/>
    </source>
</evidence>
<keyword evidence="5" id="KW-1185">Reference proteome</keyword>
<feature type="domain" description="AAA+ ATPase" evidence="3">
    <location>
        <begin position="358"/>
        <end position="493"/>
    </location>
</feature>
<dbReference type="InterPro" id="IPR003960">
    <property type="entry name" value="ATPase_AAA_CS"/>
</dbReference>
<dbReference type="GO" id="GO:0016887">
    <property type="term" value="F:ATP hydrolysis activity"/>
    <property type="evidence" value="ECO:0007669"/>
    <property type="project" value="InterPro"/>
</dbReference>
<gene>
    <name evidence="4" type="ORF">OXX778_LOCUS1715</name>
</gene>
<dbReference type="Gene3D" id="3.40.50.300">
    <property type="entry name" value="P-loop containing nucleotide triphosphate hydrolases"/>
    <property type="match status" value="2"/>
</dbReference>
<evidence type="ECO:0000256" key="2">
    <source>
        <dbReference type="ARBA" id="ARBA00022840"/>
    </source>
</evidence>
<dbReference type="EMBL" id="CAJNOC010000117">
    <property type="protein sequence ID" value="CAF0716586.1"/>
    <property type="molecule type" value="Genomic_DNA"/>
</dbReference>
<dbReference type="Pfam" id="PF00004">
    <property type="entry name" value="AAA"/>
    <property type="match status" value="2"/>
</dbReference>
<dbReference type="OrthoDB" id="27435at2759"/>
<dbReference type="GO" id="GO:0005737">
    <property type="term" value="C:cytoplasm"/>
    <property type="evidence" value="ECO:0007669"/>
    <property type="project" value="TreeGrafter"/>
</dbReference>
<dbReference type="PROSITE" id="PS00674">
    <property type="entry name" value="AAA"/>
    <property type="match status" value="2"/>
</dbReference>
<dbReference type="InterPro" id="IPR041569">
    <property type="entry name" value="AAA_lid_3"/>
</dbReference>
<evidence type="ECO:0000256" key="1">
    <source>
        <dbReference type="ARBA" id="ARBA00022741"/>
    </source>
</evidence>
<dbReference type="Gene3D" id="1.10.8.60">
    <property type="match status" value="2"/>
</dbReference>
<accession>A0A813MAS1</accession>
<reference evidence="4" key="1">
    <citation type="submission" date="2021-02" db="EMBL/GenBank/DDBJ databases">
        <authorList>
            <person name="Nowell W R."/>
        </authorList>
    </citation>
    <scope>NUCLEOTIDE SEQUENCE</scope>
    <source>
        <strain evidence="4">Ploen Becks lab</strain>
    </source>
</reference>
<dbReference type="InterPro" id="IPR027417">
    <property type="entry name" value="P-loop_NTPase"/>
</dbReference>
<dbReference type="PANTHER" id="PTHR23077:SF27">
    <property type="entry name" value="ATPASE FAMILY GENE 2 PROTEIN HOMOLOG A"/>
    <property type="match status" value="1"/>
</dbReference>
<protein>
    <recommendedName>
        <fullName evidence="3">AAA+ ATPase domain-containing protein</fullName>
    </recommendedName>
</protein>
<dbReference type="SUPFAM" id="SSF52540">
    <property type="entry name" value="P-loop containing nucleoside triphosphate hydrolases"/>
    <property type="match status" value="2"/>
</dbReference>
<name>A0A813MAS1_9BILA</name>
<organism evidence="4 5">
    <name type="scientific">Brachionus calyciflorus</name>
    <dbReference type="NCBI Taxonomy" id="104777"/>
    <lineage>
        <taxon>Eukaryota</taxon>
        <taxon>Metazoa</taxon>
        <taxon>Spiralia</taxon>
        <taxon>Gnathifera</taxon>
        <taxon>Rotifera</taxon>
        <taxon>Eurotatoria</taxon>
        <taxon>Monogononta</taxon>
        <taxon>Pseudotrocha</taxon>
        <taxon>Ploima</taxon>
        <taxon>Brachionidae</taxon>
        <taxon>Brachionus</taxon>
    </lineage>
</organism>
<feature type="domain" description="AAA+ ATPase" evidence="3">
    <location>
        <begin position="623"/>
        <end position="762"/>
    </location>
</feature>
<dbReference type="FunFam" id="3.40.50.300:FF:000661">
    <property type="entry name" value="calmodulin-interacting protein 111 isoform X1"/>
    <property type="match status" value="1"/>
</dbReference>
<dbReference type="InterPro" id="IPR003959">
    <property type="entry name" value="ATPase_AAA_core"/>
</dbReference>
<dbReference type="SMART" id="SM00382">
    <property type="entry name" value="AAA"/>
    <property type="match status" value="2"/>
</dbReference>
<dbReference type="InterPro" id="IPR050168">
    <property type="entry name" value="AAA_ATPase_domain"/>
</dbReference>
<dbReference type="FunFam" id="3.40.50.300:FF:001602">
    <property type="entry name" value="Cell division cycle protein-like protein"/>
    <property type="match status" value="1"/>
</dbReference>
<dbReference type="Proteomes" id="UP000663879">
    <property type="component" value="Unassembled WGS sequence"/>
</dbReference>
<dbReference type="PANTHER" id="PTHR23077">
    <property type="entry name" value="AAA-FAMILY ATPASE"/>
    <property type="match status" value="1"/>
</dbReference>
<sequence>MSSKNNKKNDLKSKVKSWTQCPKCNLFYYKLSQTTAEHTCPEKLHDLFDSDLQKDQLFIFKNLGFLNIIENPKDITKDIQINKEYLNNFAFLNPNTMKISNLELGDNILVKIISNTNKLTSQFTCVCWPSNQIDQSNISLNKNLLFLNGLSIPQTVLVQKLPKKLQANEIDIEYVRNLSSINLFESESSQLEDTKLITGFLKEIYLNKSVIPGQNLLFNYMGQKLVFKIIYIDAKPESKKCNSKNLAVNFEKSLSLNDVSKNEKALDLLDLNYKDELVDFKDVLNFDMSLYTINNKTKFNLVNNFDVKALDFEMPIEKGKKISFQDIGGLDKEISILKEFFIDQFQNDELYKQIGVDFSKSVLLFGPSGCGKTMLAKAVCNETKCNTIELNISEVFSRNYGESESKLKRVFHEAWQKSPCIIMIDEIDTVCSRRETMNQELEKRVVSLFSNLIDQSKNKNVFLLCTTNKIDSIDLSLRRPGRLDKEIEIPIPNQKARLEILRKQIDFLKHNVSDDELLEISQNCHGYVGADLEMLVQEAGLCCIKRLTNKDQKDCTNKCILYIDLQNALRKVKPSAMREITFDIPKVYWHQIGGQHDLKKKLQQAIIWPIKYADSFKRLNIKPPRGLLMYGPPGCSKTMIAKALATETGLNFIAVKGPELFSKWVGESERMVREIFRKARNAAPAIIFFDEIDAVAVERSSSSNKSNNVGDRVLAQLLNEMDGVENLNDVTIVAATNRPDMIDKALMRPGRLDRIVYVKLPDRETRKEIFQLKIKKIPVADDISIDDLVDKSEKYSGAEIDALCNEAAFLALENDINCAKVNQSHFDAAFKMVTPRTSDETIKYFDNFYLNFGASIHHV</sequence>
<evidence type="ECO:0000259" key="3">
    <source>
        <dbReference type="SMART" id="SM00382"/>
    </source>
</evidence>
<comment type="caution">
    <text evidence="4">The sequence shown here is derived from an EMBL/GenBank/DDBJ whole genome shotgun (WGS) entry which is preliminary data.</text>
</comment>
<dbReference type="InterPro" id="IPR003593">
    <property type="entry name" value="AAA+_ATPase"/>
</dbReference>
<dbReference type="Pfam" id="PF17862">
    <property type="entry name" value="AAA_lid_3"/>
    <property type="match status" value="2"/>
</dbReference>
<dbReference type="CDD" id="cd19511">
    <property type="entry name" value="RecA-like_CDC48_r2-like"/>
    <property type="match status" value="1"/>
</dbReference>
<keyword evidence="2" id="KW-0067">ATP-binding</keyword>